<dbReference type="Proteomes" id="UP000003843">
    <property type="component" value="Unassembled WGS sequence"/>
</dbReference>
<comment type="caution">
    <text evidence="1">The sequence shown here is derived from an EMBL/GenBank/DDBJ whole genome shotgun (WGS) entry which is preliminary data.</text>
</comment>
<name>D0WD28_NEILA</name>
<sequence length="71" mass="7348">MKHCAAALSPKMSGRMSGICGQGGGFCGGRDSSGFVGIRQAEWRTVRANCASVPPFPDIAGAVKINSNLKH</sequence>
<evidence type="ECO:0000313" key="2">
    <source>
        <dbReference type="Proteomes" id="UP000003843"/>
    </source>
</evidence>
<dbReference type="EMBL" id="ACEQ02000040">
    <property type="protein sequence ID" value="EEZ74532.1"/>
    <property type="molecule type" value="Genomic_DNA"/>
</dbReference>
<evidence type="ECO:0000313" key="1">
    <source>
        <dbReference type="EMBL" id="EEZ74532.1"/>
    </source>
</evidence>
<reference evidence="1 2" key="1">
    <citation type="submission" date="2009-10" db="EMBL/GenBank/DDBJ databases">
        <authorList>
            <person name="Weinstock G."/>
            <person name="Sodergren E."/>
            <person name="Clifton S."/>
            <person name="Fulton L."/>
            <person name="Fulton B."/>
            <person name="Courtney L."/>
            <person name="Fronick C."/>
            <person name="Harrison M."/>
            <person name="Strong C."/>
            <person name="Farmer C."/>
            <person name="Delahaunty K."/>
            <person name="Markovic C."/>
            <person name="Hall O."/>
            <person name="Minx P."/>
            <person name="Tomlinson C."/>
            <person name="Mitreva M."/>
            <person name="Nelson J."/>
            <person name="Hou S."/>
            <person name="Wollam A."/>
            <person name="Pepin K.H."/>
            <person name="Johnson M."/>
            <person name="Bhonagiri V."/>
            <person name="Nash W.E."/>
            <person name="Warren W."/>
            <person name="Chinwalla A."/>
            <person name="Mardis E.R."/>
            <person name="Wilson R.K."/>
        </authorList>
    </citation>
    <scope>NUCLEOTIDE SEQUENCE [LARGE SCALE GENOMIC DNA]</scope>
    <source>
        <strain evidence="1 2">ATCC 23970</strain>
    </source>
</reference>
<proteinExistence type="predicted"/>
<dbReference type="AlphaFoldDB" id="D0WD28"/>
<gene>
    <name evidence="1" type="ORF">NEILACOT_05464</name>
</gene>
<protein>
    <submittedName>
        <fullName evidence="1">Uncharacterized protein</fullName>
    </submittedName>
</protein>
<organism evidence="1 2">
    <name type="scientific">Neisseria lactamica ATCC 23970</name>
    <dbReference type="NCBI Taxonomy" id="546265"/>
    <lineage>
        <taxon>Bacteria</taxon>
        <taxon>Pseudomonadati</taxon>
        <taxon>Pseudomonadota</taxon>
        <taxon>Betaproteobacteria</taxon>
        <taxon>Neisseriales</taxon>
        <taxon>Neisseriaceae</taxon>
        <taxon>Neisseria</taxon>
    </lineage>
</organism>
<accession>D0WD28</accession>